<reference evidence="1 2" key="1">
    <citation type="submission" date="2024-09" db="EMBL/GenBank/DDBJ databases">
        <authorList>
            <person name="Sun Q."/>
            <person name="Mori K."/>
        </authorList>
    </citation>
    <scope>NUCLEOTIDE SEQUENCE [LARGE SCALE GENOMIC DNA]</scope>
    <source>
        <strain evidence="1 2">JCM 3307</strain>
    </source>
</reference>
<sequence length="198" mass="22147">MLDSMTSFVRTADERRLREDHARQMVGAVLGAVRYVDIDYAREDAAPDLAGPRWIVDVAEWDRPSWRYEGFDSVDFGVELECVDGRVFSVTWQTPGWTEGLVFWEQPLLGCAVLPDSDIAIWDVTRRSGWAGFAGETVMDVQLDYKPQDGGFWCPRATVGFARGTVELLMGEARAPGWTLQPSADNIAVVYRQPPVTA</sequence>
<protein>
    <submittedName>
        <fullName evidence="1">Uncharacterized protein</fullName>
    </submittedName>
</protein>
<dbReference type="Proteomes" id="UP001589608">
    <property type="component" value="Unassembled WGS sequence"/>
</dbReference>
<name>A0ABV5MJ88_9ACTN</name>
<keyword evidence="2" id="KW-1185">Reference proteome</keyword>
<evidence type="ECO:0000313" key="1">
    <source>
        <dbReference type="EMBL" id="MFB9448917.1"/>
    </source>
</evidence>
<evidence type="ECO:0000313" key="2">
    <source>
        <dbReference type="Proteomes" id="UP001589608"/>
    </source>
</evidence>
<accession>A0ABV5MJ88</accession>
<comment type="caution">
    <text evidence="1">The sequence shown here is derived from an EMBL/GenBank/DDBJ whole genome shotgun (WGS) entry which is preliminary data.</text>
</comment>
<proteinExistence type="predicted"/>
<gene>
    <name evidence="1" type="ORF">ACFFTR_38060</name>
</gene>
<dbReference type="RefSeq" id="WP_223093846.1">
    <property type="nucleotide sequence ID" value="NZ_CP061913.1"/>
</dbReference>
<dbReference type="EMBL" id="JBHMCA010000060">
    <property type="protein sequence ID" value="MFB9448917.1"/>
    <property type="molecule type" value="Genomic_DNA"/>
</dbReference>
<organism evidence="1 2">
    <name type="scientific">Dactylosporangium vinaceum</name>
    <dbReference type="NCBI Taxonomy" id="53362"/>
    <lineage>
        <taxon>Bacteria</taxon>
        <taxon>Bacillati</taxon>
        <taxon>Actinomycetota</taxon>
        <taxon>Actinomycetes</taxon>
        <taxon>Micromonosporales</taxon>
        <taxon>Micromonosporaceae</taxon>
        <taxon>Dactylosporangium</taxon>
    </lineage>
</organism>